<dbReference type="PANTHER" id="PTHR11999">
    <property type="entry name" value="GROUP II PYRIDOXAL-5-PHOSPHATE DECARBOXYLASE"/>
    <property type="match status" value="1"/>
</dbReference>
<dbReference type="OMA" id="RECAKAT"/>
<dbReference type="OrthoDB" id="639767at2759"/>
<evidence type="ECO:0000256" key="7">
    <source>
        <dbReference type="RuleBase" id="RU000382"/>
    </source>
</evidence>
<keyword evidence="3" id="KW-0210">Decarboxylase</keyword>
<evidence type="ECO:0000256" key="3">
    <source>
        <dbReference type="ARBA" id="ARBA00022793"/>
    </source>
</evidence>
<accession>A0A5K0W1E0</accession>
<keyword evidence="5 7" id="KW-0456">Lyase</keyword>
<dbReference type="PRINTS" id="PR00800">
    <property type="entry name" value="YHDCRBOXLASE"/>
</dbReference>
<dbReference type="Gramene" id="NC1G0136300.1">
    <property type="protein sequence ID" value="NC1G0136300.1:cds"/>
    <property type="gene ID" value="NC1G0136300"/>
</dbReference>
<evidence type="ECO:0000256" key="1">
    <source>
        <dbReference type="ARBA" id="ARBA00001933"/>
    </source>
</evidence>
<evidence type="ECO:0000256" key="2">
    <source>
        <dbReference type="ARBA" id="ARBA00009533"/>
    </source>
</evidence>
<dbReference type="Pfam" id="PF00282">
    <property type="entry name" value="Pyridoxal_deC"/>
    <property type="match status" value="1"/>
</dbReference>
<comment type="cofactor">
    <cofactor evidence="1 6 7">
        <name>pyridoxal 5'-phosphate</name>
        <dbReference type="ChEBI" id="CHEBI:597326"/>
    </cofactor>
</comment>
<evidence type="ECO:0000256" key="4">
    <source>
        <dbReference type="ARBA" id="ARBA00022898"/>
    </source>
</evidence>
<gene>
    <name evidence="8" type="ORF">NYM_LOCUS2447</name>
</gene>
<evidence type="ECO:0008006" key="9">
    <source>
        <dbReference type="Google" id="ProtNLM"/>
    </source>
</evidence>
<dbReference type="GO" id="GO:0030170">
    <property type="term" value="F:pyridoxal phosphate binding"/>
    <property type="evidence" value="ECO:0007669"/>
    <property type="project" value="InterPro"/>
</dbReference>
<proteinExistence type="inferred from homology"/>
<dbReference type="PROSITE" id="PS00392">
    <property type="entry name" value="DDC_GAD_HDC_YDC"/>
    <property type="match status" value="1"/>
</dbReference>
<dbReference type="GO" id="GO:0005737">
    <property type="term" value="C:cytoplasm"/>
    <property type="evidence" value="ECO:0007669"/>
    <property type="project" value="TreeGrafter"/>
</dbReference>
<keyword evidence="4 6" id="KW-0663">Pyridoxal phosphate</keyword>
<evidence type="ECO:0000256" key="5">
    <source>
        <dbReference type="ARBA" id="ARBA00023239"/>
    </source>
</evidence>
<evidence type="ECO:0000256" key="6">
    <source>
        <dbReference type="PIRSR" id="PIRSR602129-50"/>
    </source>
</evidence>
<dbReference type="Gene3D" id="1.20.1340.10">
    <property type="entry name" value="dopa decarboxylase, N-terminal domain"/>
    <property type="match status" value="1"/>
</dbReference>
<dbReference type="FunFam" id="3.40.640.10:FF:000025">
    <property type="entry name" value="Histidine decarboxylase"/>
    <property type="match status" value="1"/>
</dbReference>
<comment type="similarity">
    <text evidence="2 7">Belongs to the group II decarboxylase family.</text>
</comment>
<dbReference type="InterPro" id="IPR021115">
    <property type="entry name" value="Pyridoxal-P_BS"/>
</dbReference>
<feature type="modified residue" description="N6-(pyridoxal phosphate)lysine" evidence="6">
    <location>
        <position position="318"/>
    </location>
</feature>
<dbReference type="GO" id="GO:0019752">
    <property type="term" value="P:carboxylic acid metabolic process"/>
    <property type="evidence" value="ECO:0007669"/>
    <property type="project" value="InterPro"/>
</dbReference>
<dbReference type="SUPFAM" id="SSF53383">
    <property type="entry name" value="PLP-dependent transferases"/>
    <property type="match status" value="1"/>
</dbReference>
<sequence length="502" mass="55892">MAIPTSIDAKESVRLLDSQEFCQQAHRVVDFIADYYKHIEDYPVLSPVEPGYLRRQLPETFPTYPESIEKILLDVKNSIIPGLTHWQSPNFFAYFQTNASTAGFLGDMLCGGFNVVGLNWVSSPAATELETIVMDWMAQMLKLPPAFMFPTNNASHGGGGVLHGSTCEAIVCTLVAARDKVLSKVGFHNITKLLVYGSDQTHSALEKGARIVGISPQNFRSLPTSAATGYSLQPLAVQAAMADDIAKGLIPFYLCATIGTTGVGAVDPLEDLGLIAKRYGAWLHVDAAYAGSACICPEFRHHLDGVEHASSISMNLHKWFLTNMDCCCLWIKNTTTFVSALSTNPEYLRNSASECKKVIDYKDWQIALSRRFRSIKLWLVIRAYGMDKLKEHIRSDVMLAMVFEKLVKADERFEVAAPRRFALVCFRLRSDSERLRSMMNHKLLEAVNSTGKLYMTHTVAAGAYILRFAIGATLTEERHVRAAWTVIQEQARLLLTQRAQLL</sequence>
<dbReference type="Gene3D" id="3.40.640.10">
    <property type="entry name" value="Type I PLP-dependent aspartate aminotransferase-like (Major domain)"/>
    <property type="match status" value="1"/>
</dbReference>
<protein>
    <recommendedName>
        <fullName evidence="9">Tyrosine decarboxylase</fullName>
    </recommendedName>
</protein>
<dbReference type="InterPro" id="IPR015424">
    <property type="entry name" value="PyrdxlP-dep_Trfase"/>
</dbReference>
<dbReference type="InterPro" id="IPR015421">
    <property type="entry name" value="PyrdxlP-dep_Trfase_major"/>
</dbReference>
<dbReference type="AlphaFoldDB" id="A0A5K0W1E0"/>
<dbReference type="EMBL" id="LR721774">
    <property type="protein sequence ID" value="VVV46878.1"/>
    <property type="molecule type" value="Genomic_DNA"/>
</dbReference>
<dbReference type="GO" id="GO:0016831">
    <property type="term" value="F:carboxy-lyase activity"/>
    <property type="evidence" value="ECO:0007669"/>
    <property type="project" value="UniProtKB-KW"/>
</dbReference>
<evidence type="ECO:0000313" key="8">
    <source>
        <dbReference type="EMBL" id="VVV46878.1"/>
    </source>
</evidence>
<name>A0A5K0W1E0_9MAGN</name>
<dbReference type="InterPro" id="IPR002129">
    <property type="entry name" value="PyrdxlP-dep_de-COase"/>
</dbReference>
<dbReference type="InterPro" id="IPR010977">
    <property type="entry name" value="Aromatic_deC"/>
</dbReference>
<dbReference type="GO" id="GO:0006520">
    <property type="term" value="P:amino acid metabolic process"/>
    <property type="evidence" value="ECO:0007669"/>
    <property type="project" value="InterPro"/>
</dbReference>
<dbReference type="Gene3D" id="3.90.1150.10">
    <property type="entry name" value="Aspartate Aminotransferase, domain 1"/>
    <property type="match status" value="1"/>
</dbReference>
<dbReference type="PANTHER" id="PTHR11999:SF169">
    <property type="entry name" value="TYROSINE DECARBOXYLASE 1-LIKE"/>
    <property type="match status" value="1"/>
</dbReference>
<reference evidence="8" key="1">
    <citation type="submission" date="2019-09" db="EMBL/GenBank/DDBJ databases">
        <authorList>
            <person name="Zhang L."/>
        </authorList>
    </citation>
    <scope>NUCLEOTIDE SEQUENCE</scope>
</reference>
<dbReference type="InterPro" id="IPR015422">
    <property type="entry name" value="PyrdxlP-dep_Trfase_small"/>
</dbReference>
<organism evidence="8">
    <name type="scientific">Nymphaea colorata</name>
    <name type="common">pocket water lily</name>
    <dbReference type="NCBI Taxonomy" id="210225"/>
    <lineage>
        <taxon>Eukaryota</taxon>
        <taxon>Viridiplantae</taxon>
        <taxon>Streptophyta</taxon>
        <taxon>Embryophyta</taxon>
        <taxon>Tracheophyta</taxon>
        <taxon>Spermatophyta</taxon>
        <taxon>Magnoliopsida</taxon>
        <taxon>Nymphaeales</taxon>
        <taxon>Nymphaeaceae</taxon>
        <taxon>Nymphaea</taxon>
    </lineage>
</organism>